<feature type="region of interest" description="Disordered" evidence="1">
    <location>
        <begin position="841"/>
        <end position="872"/>
    </location>
</feature>
<dbReference type="EMBL" id="ATLV01021970">
    <property type="status" value="NOT_ANNOTATED_CDS"/>
    <property type="molecule type" value="Genomic_DNA"/>
</dbReference>
<dbReference type="Pfam" id="PF00378">
    <property type="entry name" value="ECH_1"/>
    <property type="match status" value="1"/>
</dbReference>
<feature type="region of interest" description="Disordered" evidence="1">
    <location>
        <begin position="365"/>
        <end position="446"/>
    </location>
</feature>
<evidence type="ECO:0000313" key="2">
    <source>
        <dbReference type="EMBL" id="KFB47026.1"/>
    </source>
</evidence>
<dbReference type="OrthoDB" id="6357915at2759"/>
<dbReference type="InterPro" id="IPR051053">
    <property type="entry name" value="ECH/Chromodomain_protein"/>
</dbReference>
<feature type="region of interest" description="Disordered" evidence="1">
    <location>
        <begin position="270"/>
        <end position="307"/>
    </location>
</feature>
<feature type="compositionally biased region" description="Polar residues" evidence="1">
    <location>
        <begin position="641"/>
        <end position="653"/>
    </location>
</feature>
<feature type="compositionally biased region" description="Polar residues" evidence="1">
    <location>
        <begin position="849"/>
        <end position="859"/>
    </location>
</feature>
<dbReference type="InterPro" id="IPR029045">
    <property type="entry name" value="ClpP/crotonase-like_dom_sf"/>
</dbReference>
<dbReference type="STRING" id="74873.A0A084W9Y2"/>
<evidence type="ECO:0000313" key="3">
    <source>
        <dbReference type="EnsemblMetazoa" id="ASIC015042-PA"/>
    </source>
</evidence>
<proteinExistence type="predicted"/>
<feature type="region of interest" description="Disordered" evidence="1">
    <location>
        <begin position="769"/>
        <end position="818"/>
    </location>
</feature>
<reference evidence="3" key="2">
    <citation type="submission" date="2020-05" db="UniProtKB">
        <authorList>
            <consortium name="EnsemblMetazoa"/>
        </authorList>
    </citation>
    <scope>IDENTIFICATION</scope>
</reference>
<keyword evidence="4" id="KW-1185">Reference proteome</keyword>
<dbReference type="Gene3D" id="3.90.226.10">
    <property type="entry name" value="2-enoyl-CoA Hydratase, Chain A, domain 1"/>
    <property type="match status" value="1"/>
</dbReference>
<dbReference type="VEuPathDB" id="VectorBase:ASIC015042"/>
<sequence length="1089" mass="116673">MSEPKVVDGRKGPDEAKGKQYNAGAAFSNIVDDGLLTGPAVKTATQTDDGVLLSDEENKTLITLEPAKKARDDKNTSLSAGKPAARDEARNVTPGAVGKASTNPIQQKKASCKPTVTTDDLLKTLKEQTISSKPPPAELPSKESLLQKMRNRLSKQIEIKSTSSATPVTPPKPLDTSGAIEIPQDLILSSEIPPTPIPSIETKDTKLEEHDLIAILEGNDVEIRENATEIEVCVGTNSSGEGVEEMEIFILDQDDMEKAKKEREKEIARRQMESLPTFPKNKRRTKASSARATNKTPTDDGLPATGAVAEAGNPLEVAKLPVQSVPPVPKLPAAVTIKGQTTIRPIGGKSLANVAQVFKDPLESSPTGIGAIKIAKEGARPATIAEPKTKTSSKIKSPPTLSSPQTPNKSSELVDALVSDWDDEPQADAGASEKHNAGEISKPSTGSIATAADGFLEEGNFATPSLPLATEPRRVIKKKIIWDPSDATIPFAALVKSNRGNVPVPVPVSVSAQGNPPLATMRRKRADSVAVRMFNDGPPKSVQKRALTPEPVRPSPARENNNTTTTTTTTTTTMLDAKAKKRKKNEIERLLADEGAINMLYDVECEANQKDLLKTTAVDTSDEDEKLLAKTKIITDAVINQGKSPTDGTNQQGLRVRPKRAPTPLNQQAPTANVSGVASDAGLPPKSEPTAAGAQVTTKKNNQSPAGTVATPAPGARKRKNASTLKDWDYVYNAQGGDDAMIIRRRSNSSYSSSCASPRRLSIDQSAYESPNAAVASGTTKPSDDNDHQPKDEDDGFLFAKPTPKATNSGTGKEMKVDPSLLANMRGKLSKALKNIRDPLELSDKKHTSPPNNNAAKQTQAKRRAGGNKGTAAMSLDEVDLGGEYVVSATGELIKQENDDLHEATERRLNDMKQVSWQRYGAYVEIVLKTKGIVTSGGGDNMSALKDVFSMQAMNELTEVFTLLEKESRVAAVLLMSSGDHFSRGLDVGHLLQPVHKRKVNAEEMGECLKSFLKSLISFSKPIVAAVHGDMLGMGVTILPVFDIVLAQTGSTFMTPYGHFGYLPEALKAFTSCRTLKPKAETLKCFIYF</sequence>
<dbReference type="Proteomes" id="UP000030765">
    <property type="component" value="Unassembled WGS sequence"/>
</dbReference>
<dbReference type="VEuPathDB" id="VectorBase:ASIS002102"/>
<dbReference type="InterPro" id="IPR001753">
    <property type="entry name" value="Enoyl-CoA_hydra/iso"/>
</dbReference>
<dbReference type="PANTHER" id="PTHR43684:SF13">
    <property type="entry name" value="CHROMODOMAIN Y-LIKE PROTEIN"/>
    <property type="match status" value="1"/>
</dbReference>
<dbReference type="SUPFAM" id="SSF52096">
    <property type="entry name" value="ClpP/crotonase"/>
    <property type="match status" value="1"/>
</dbReference>
<evidence type="ECO:0000313" key="4">
    <source>
        <dbReference type="Proteomes" id="UP000030765"/>
    </source>
</evidence>
<protein>
    <submittedName>
        <fullName evidence="2">AGAP007022-PA-like protein</fullName>
    </submittedName>
</protein>
<feature type="region of interest" description="Disordered" evidence="1">
    <location>
        <begin position="640"/>
        <end position="721"/>
    </location>
</feature>
<feature type="compositionally biased region" description="Polar residues" evidence="1">
    <location>
        <begin position="287"/>
        <end position="296"/>
    </location>
</feature>
<feature type="compositionally biased region" description="Polar residues" evidence="1">
    <location>
        <begin position="100"/>
        <end position="109"/>
    </location>
</feature>
<feature type="compositionally biased region" description="Basic and acidic residues" evidence="1">
    <location>
        <begin position="1"/>
        <end position="18"/>
    </location>
</feature>
<feature type="compositionally biased region" description="Basic and acidic residues" evidence="1">
    <location>
        <begin position="782"/>
        <end position="791"/>
    </location>
</feature>
<feature type="compositionally biased region" description="Low complexity" evidence="1">
    <location>
        <begin position="390"/>
        <end position="404"/>
    </location>
</feature>
<feature type="region of interest" description="Disordered" evidence="1">
    <location>
        <begin position="1"/>
        <end position="22"/>
    </location>
</feature>
<name>A0A084W9Y2_ANOSI</name>
<dbReference type="EMBL" id="KE525326">
    <property type="protein sequence ID" value="KFB47026.1"/>
    <property type="molecule type" value="Genomic_DNA"/>
</dbReference>
<organism evidence="2">
    <name type="scientific">Anopheles sinensis</name>
    <name type="common">Mosquito</name>
    <dbReference type="NCBI Taxonomy" id="74873"/>
    <lineage>
        <taxon>Eukaryota</taxon>
        <taxon>Metazoa</taxon>
        <taxon>Ecdysozoa</taxon>
        <taxon>Arthropoda</taxon>
        <taxon>Hexapoda</taxon>
        <taxon>Insecta</taxon>
        <taxon>Pterygota</taxon>
        <taxon>Neoptera</taxon>
        <taxon>Endopterygota</taxon>
        <taxon>Diptera</taxon>
        <taxon>Nematocera</taxon>
        <taxon>Culicoidea</taxon>
        <taxon>Culicidae</taxon>
        <taxon>Anophelinae</taxon>
        <taxon>Anopheles</taxon>
    </lineage>
</organism>
<dbReference type="OMA" id="KIIWDPS"/>
<feature type="compositionally biased region" description="Basic and acidic residues" evidence="1">
    <location>
        <begin position="66"/>
        <end position="75"/>
    </location>
</feature>
<dbReference type="PANTHER" id="PTHR43684">
    <property type="match status" value="1"/>
</dbReference>
<feature type="region of interest" description="Disordered" evidence="1">
    <location>
        <begin position="534"/>
        <end position="568"/>
    </location>
</feature>
<accession>A0A084W9Y2</accession>
<feature type="compositionally biased region" description="Polar residues" evidence="1">
    <location>
        <begin position="695"/>
        <end position="704"/>
    </location>
</feature>
<dbReference type="AlphaFoldDB" id="A0A084W9Y2"/>
<evidence type="ECO:0000256" key="1">
    <source>
        <dbReference type="SAM" id="MobiDB-lite"/>
    </source>
</evidence>
<dbReference type="EnsemblMetazoa" id="ASIC015042-RA">
    <property type="protein sequence ID" value="ASIC015042-PA"/>
    <property type="gene ID" value="ASIC015042"/>
</dbReference>
<feature type="region of interest" description="Disordered" evidence="1">
    <location>
        <begin position="63"/>
        <end position="114"/>
    </location>
</feature>
<dbReference type="CDD" id="cd06558">
    <property type="entry name" value="crotonase-like"/>
    <property type="match status" value="1"/>
</dbReference>
<feature type="compositionally biased region" description="Low complexity" evidence="1">
    <location>
        <begin position="705"/>
        <end position="715"/>
    </location>
</feature>
<gene>
    <name evidence="2" type="ORF">ZHAS_00015042</name>
</gene>
<feature type="compositionally biased region" description="Polar residues" evidence="1">
    <location>
        <begin position="664"/>
        <end position="676"/>
    </location>
</feature>
<reference evidence="2 4" key="1">
    <citation type="journal article" date="2014" name="BMC Genomics">
        <title>Genome sequence of Anopheles sinensis provides insight into genetics basis of mosquito competence for malaria parasites.</title>
        <authorList>
            <person name="Zhou D."/>
            <person name="Zhang D."/>
            <person name="Ding G."/>
            <person name="Shi L."/>
            <person name="Hou Q."/>
            <person name="Ye Y."/>
            <person name="Xu Y."/>
            <person name="Zhou H."/>
            <person name="Xiong C."/>
            <person name="Li S."/>
            <person name="Yu J."/>
            <person name="Hong S."/>
            <person name="Yu X."/>
            <person name="Zou P."/>
            <person name="Chen C."/>
            <person name="Chang X."/>
            <person name="Wang W."/>
            <person name="Lv Y."/>
            <person name="Sun Y."/>
            <person name="Ma L."/>
            <person name="Shen B."/>
            <person name="Zhu C."/>
        </authorList>
    </citation>
    <scope>NUCLEOTIDE SEQUENCE [LARGE SCALE GENOMIC DNA]</scope>
</reference>